<dbReference type="EMBL" id="JAIWQS010000009">
    <property type="protein sequence ID" value="KAJ8755149.1"/>
    <property type="molecule type" value="Genomic_DNA"/>
</dbReference>
<evidence type="ECO:0000256" key="1">
    <source>
        <dbReference type="SAM" id="MobiDB-lite"/>
    </source>
</evidence>
<evidence type="ECO:0000256" key="3">
    <source>
        <dbReference type="SAM" id="SignalP"/>
    </source>
</evidence>
<feature type="region of interest" description="Disordered" evidence="1">
    <location>
        <begin position="70"/>
        <end position="90"/>
    </location>
</feature>
<dbReference type="Proteomes" id="UP001159364">
    <property type="component" value="Linkage Group LG09"/>
</dbReference>
<evidence type="ECO:0000256" key="2">
    <source>
        <dbReference type="SAM" id="Phobius"/>
    </source>
</evidence>
<keyword evidence="3" id="KW-0732">Signal</keyword>
<keyword evidence="2" id="KW-1133">Transmembrane helix</keyword>
<feature type="transmembrane region" description="Helical" evidence="2">
    <location>
        <begin position="93"/>
        <end position="117"/>
    </location>
</feature>
<name>A0AAV8ST14_9ROSI</name>
<evidence type="ECO:0000313" key="4">
    <source>
        <dbReference type="EMBL" id="KAJ8755149.1"/>
    </source>
</evidence>
<proteinExistence type="predicted"/>
<reference evidence="4 5" key="1">
    <citation type="submission" date="2021-09" db="EMBL/GenBank/DDBJ databases">
        <title>Genomic insights and catalytic innovation underlie evolution of tropane alkaloids biosynthesis.</title>
        <authorList>
            <person name="Wang Y.-J."/>
            <person name="Tian T."/>
            <person name="Huang J.-P."/>
            <person name="Huang S.-X."/>
        </authorList>
    </citation>
    <scope>NUCLEOTIDE SEQUENCE [LARGE SCALE GENOMIC DNA]</scope>
    <source>
        <strain evidence="4">KIB-2018</strain>
        <tissue evidence="4">Leaf</tissue>
    </source>
</reference>
<comment type="caution">
    <text evidence="4">The sequence shown here is derived from an EMBL/GenBank/DDBJ whole genome shotgun (WGS) entry which is preliminary data.</text>
</comment>
<evidence type="ECO:0000313" key="5">
    <source>
        <dbReference type="Proteomes" id="UP001159364"/>
    </source>
</evidence>
<protein>
    <submittedName>
        <fullName evidence="4">Uncharacterized protein</fullName>
    </submittedName>
</protein>
<feature type="chain" id="PRO_5043417785" evidence="3">
    <location>
        <begin position="23"/>
        <end position="120"/>
    </location>
</feature>
<dbReference type="AlphaFoldDB" id="A0AAV8ST14"/>
<gene>
    <name evidence="4" type="ORF">K2173_018947</name>
</gene>
<accession>A0AAV8ST14</accession>
<sequence>MKFWTLAWFVLILFTLSKMALGEYFNLSSPVTEAKFQGLNVNGATIGGVESKEKYKILHSIKEGRKARGTYGSANINHDKPRSSNKGATPVSAWPSIVVSICIALGVILASASMFPLPAF</sequence>
<feature type="signal peptide" evidence="3">
    <location>
        <begin position="1"/>
        <end position="22"/>
    </location>
</feature>
<organism evidence="4 5">
    <name type="scientific">Erythroxylum novogranatense</name>
    <dbReference type="NCBI Taxonomy" id="1862640"/>
    <lineage>
        <taxon>Eukaryota</taxon>
        <taxon>Viridiplantae</taxon>
        <taxon>Streptophyta</taxon>
        <taxon>Embryophyta</taxon>
        <taxon>Tracheophyta</taxon>
        <taxon>Spermatophyta</taxon>
        <taxon>Magnoliopsida</taxon>
        <taxon>eudicotyledons</taxon>
        <taxon>Gunneridae</taxon>
        <taxon>Pentapetalae</taxon>
        <taxon>rosids</taxon>
        <taxon>fabids</taxon>
        <taxon>Malpighiales</taxon>
        <taxon>Erythroxylaceae</taxon>
        <taxon>Erythroxylum</taxon>
    </lineage>
</organism>
<keyword evidence="5" id="KW-1185">Reference proteome</keyword>
<keyword evidence="2" id="KW-0812">Transmembrane</keyword>
<keyword evidence="2" id="KW-0472">Membrane</keyword>